<evidence type="ECO:0000313" key="1">
    <source>
        <dbReference type="EMBL" id="UXH76073.1"/>
    </source>
</evidence>
<dbReference type="RefSeq" id="WP_261755804.1">
    <property type="nucleotide sequence ID" value="NZ_CP104562.2"/>
</dbReference>
<name>A0ABY6AT26_9BURK</name>
<protein>
    <recommendedName>
        <fullName evidence="3">Pesticin C-terminal domain-containing protein</fullName>
    </recommendedName>
</protein>
<proteinExistence type="predicted"/>
<evidence type="ECO:0000313" key="2">
    <source>
        <dbReference type="Proteomes" id="UP001064933"/>
    </source>
</evidence>
<keyword evidence="2" id="KW-1185">Reference proteome</keyword>
<organism evidence="1 2">
    <name type="scientific">Roseateles amylovorans</name>
    <dbReference type="NCBI Taxonomy" id="2978473"/>
    <lineage>
        <taxon>Bacteria</taxon>
        <taxon>Pseudomonadati</taxon>
        <taxon>Pseudomonadota</taxon>
        <taxon>Betaproteobacteria</taxon>
        <taxon>Burkholderiales</taxon>
        <taxon>Sphaerotilaceae</taxon>
        <taxon>Roseateles</taxon>
    </lineage>
</organism>
<sequence>MYAAMAPSVVREVLDGYGCFVKEGIAADTTIGVDKQALMDAWESAVGDIQSTAGMFFVSYADSVAAGNALNPYPQKQPLEPEMKGLSKYVQTLPKENFLLEDSVRAYLEASIAGVGVNACGKLVRASLAQNAPAIQHLAAAVLPVLNKYFSPTSQYGPRNAKIDLWTEAQATRMIGMPAGTEATKAAQECMK</sequence>
<accession>A0ABY6AT26</accession>
<gene>
    <name evidence="1" type="ORF">N4261_13415</name>
</gene>
<reference evidence="1" key="1">
    <citation type="submission" date="2022-10" db="EMBL/GenBank/DDBJ databases">
        <title>Characterization and whole genome sequencing of a new Roseateles species, isolated from fresh water.</title>
        <authorList>
            <person name="Guliayeva D.Y."/>
            <person name="Akhremchuk A.E."/>
            <person name="Sikolenko M.A."/>
            <person name="Valentovich L.N."/>
            <person name="Sidarenka A.V."/>
        </authorList>
    </citation>
    <scope>NUCLEOTIDE SEQUENCE</scope>
    <source>
        <strain evidence="1">BIM B-1768</strain>
    </source>
</reference>
<dbReference type="Proteomes" id="UP001064933">
    <property type="component" value="Chromosome"/>
</dbReference>
<evidence type="ECO:0008006" key="3">
    <source>
        <dbReference type="Google" id="ProtNLM"/>
    </source>
</evidence>
<dbReference type="EMBL" id="CP104562">
    <property type="protein sequence ID" value="UXH76073.1"/>
    <property type="molecule type" value="Genomic_DNA"/>
</dbReference>